<dbReference type="PANTHER" id="PTHR12935">
    <property type="entry name" value="GAMMA-GLUTAMYLCYCLOTRANSFERASE"/>
    <property type="match status" value="1"/>
</dbReference>
<dbReference type="EC" id="4.3.2.9" evidence="1"/>
<evidence type="ECO:0000256" key="3">
    <source>
        <dbReference type="PIRSR" id="PIRSR617939-1"/>
    </source>
</evidence>
<keyword evidence="2" id="KW-0456">Lyase</keyword>
<reference evidence="5" key="1">
    <citation type="journal article" date="2020" name="Stud. Mycol.">
        <title>101 Dothideomycetes genomes: a test case for predicting lifestyles and emergence of pathogens.</title>
        <authorList>
            <person name="Haridas S."/>
            <person name="Albert R."/>
            <person name="Binder M."/>
            <person name="Bloem J."/>
            <person name="Labutti K."/>
            <person name="Salamov A."/>
            <person name="Andreopoulos B."/>
            <person name="Baker S."/>
            <person name="Barry K."/>
            <person name="Bills G."/>
            <person name="Bluhm B."/>
            <person name="Cannon C."/>
            <person name="Castanera R."/>
            <person name="Culley D."/>
            <person name="Daum C."/>
            <person name="Ezra D."/>
            <person name="Gonzalez J."/>
            <person name="Henrissat B."/>
            <person name="Kuo A."/>
            <person name="Liang C."/>
            <person name="Lipzen A."/>
            <person name="Lutzoni F."/>
            <person name="Magnuson J."/>
            <person name="Mondo S."/>
            <person name="Nolan M."/>
            <person name="Ohm R."/>
            <person name="Pangilinan J."/>
            <person name="Park H.-J."/>
            <person name="Ramirez L."/>
            <person name="Alfaro M."/>
            <person name="Sun H."/>
            <person name="Tritt A."/>
            <person name="Yoshinaga Y."/>
            <person name="Zwiers L.-H."/>
            <person name="Turgeon B."/>
            <person name="Goodwin S."/>
            <person name="Spatafora J."/>
            <person name="Crous P."/>
            <person name="Grigoriev I."/>
        </authorList>
    </citation>
    <scope>NUCLEOTIDE SEQUENCE</scope>
    <source>
        <strain evidence="5">CBS 113818</strain>
    </source>
</reference>
<feature type="binding site" evidence="4">
    <location>
        <position position="127"/>
    </location>
    <ligand>
        <name>substrate</name>
    </ligand>
</feature>
<evidence type="ECO:0000313" key="6">
    <source>
        <dbReference type="Proteomes" id="UP000799424"/>
    </source>
</evidence>
<dbReference type="InterPro" id="IPR017939">
    <property type="entry name" value="G-Glutamylcylcotransferase"/>
</dbReference>
<keyword evidence="6" id="KW-1185">Reference proteome</keyword>
<dbReference type="Gene3D" id="3.10.490.10">
    <property type="entry name" value="Gamma-glutamyl cyclotransferase-like"/>
    <property type="match status" value="1"/>
</dbReference>
<gene>
    <name evidence="5" type="ORF">CC86DRAFT_282137</name>
</gene>
<protein>
    <recommendedName>
        <fullName evidence="1">gamma-glutamylcyclotransferase</fullName>
        <ecNumber evidence="1">4.3.2.9</ecNumber>
    </recommendedName>
</protein>
<dbReference type="GO" id="GO:0003839">
    <property type="term" value="F:gamma-glutamylcyclotransferase activity"/>
    <property type="evidence" value="ECO:0007669"/>
    <property type="project" value="UniProtKB-EC"/>
</dbReference>
<sequence>YFAYGSNMYATVFLERRGICLLKSLRACLETWCLCFNVLFLPYRDPGMASLRERTGDCDGISVHGVALLLSAADFIKLIISEGASVAYKVVDATAHPLNGAEQFEVRTLVARQMYRFQSSRCPSERYMGSLAKGESEQKLPPWYQNHLSNIRVFRASDSKRWKLGRWLFETQWQPITSLVARGTRRFKDEAGNVSAWYLLMFDILLYSMWTQHDMVFAPIFGRRDGR</sequence>
<feature type="binding site" evidence="4">
    <location>
        <begin position="1"/>
        <end position="6"/>
    </location>
    <ligand>
        <name>substrate</name>
    </ligand>
</feature>
<name>A0A6A7AEG6_9PLEO</name>
<feature type="non-terminal residue" evidence="5">
    <location>
        <position position="1"/>
    </location>
</feature>
<evidence type="ECO:0000313" key="5">
    <source>
        <dbReference type="EMBL" id="KAF2831118.1"/>
    </source>
</evidence>
<dbReference type="OrthoDB" id="2017317at2759"/>
<dbReference type="InterPro" id="IPR013024">
    <property type="entry name" value="GGCT-like"/>
</dbReference>
<dbReference type="Proteomes" id="UP000799424">
    <property type="component" value="Unassembled WGS sequence"/>
</dbReference>
<dbReference type="AlphaFoldDB" id="A0A6A7AEG6"/>
<accession>A0A6A7AEG6</accession>
<proteinExistence type="predicted"/>
<dbReference type="EMBL" id="MU006218">
    <property type="protein sequence ID" value="KAF2831118.1"/>
    <property type="molecule type" value="Genomic_DNA"/>
</dbReference>
<evidence type="ECO:0000256" key="1">
    <source>
        <dbReference type="ARBA" id="ARBA00012346"/>
    </source>
</evidence>
<organism evidence="5 6">
    <name type="scientific">Ophiobolus disseminans</name>
    <dbReference type="NCBI Taxonomy" id="1469910"/>
    <lineage>
        <taxon>Eukaryota</taxon>
        <taxon>Fungi</taxon>
        <taxon>Dikarya</taxon>
        <taxon>Ascomycota</taxon>
        <taxon>Pezizomycotina</taxon>
        <taxon>Dothideomycetes</taxon>
        <taxon>Pleosporomycetidae</taxon>
        <taxon>Pleosporales</taxon>
        <taxon>Pleosporineae</taxon>
        <taxon>Phaeosphaeriaceae</taxon>
        <taxon>Ophiobolus</taxon>
    </lineage>
</organism>
<dbReference type="CDD" id="cd06661">
    <property type="entry name" value="GGCT_like"/>
    <property type="match status" value="1"/>
</dbReference>
<dbReference type="PANTHER" id="PTHR12935:SF0">
    <property type="entry name" value="GAMMA-GLUTAMYLCYCLOTRANSFERASE"/>
    <property type="match status" value="1"/>
</dbReference>
<feature type="active site" description="Proton acceptor" evidence="3">
    <location>
        <position position="82"/>
    </location>
</feature>
<evidence type="ECO:0000256" key="2">
    <source>
        <dbReference type="ARBA" id="ARBA00023239"/>
    </source>
</evidence>
<evidence type="ECO:0000256" key="4">
    <source>
        <dbReference type="PIRSR" id="PIRSR617939-2"/>
    </source>
</evidence>